<feature type="transmembrane region" description="Helical" evidence="5">
    <location>
        <begin position="353"/>
        <end position="376"/>
    </location>
</feature>
<dbReference type="InterPro" id="IPR005828">
    <property type="entry name" value="MFS_sugar_transport-like"/>
</dbReference>
<dbReference type="AlphaFoldDB" id="A0AAD9CSP9"/>
<proteinExistence type="predicted"/>
<dbReference type="GO" id="GO:0016020">
    <property type="term" value="C:membrane"/>
    <property type="evidence" value="ECO:0007669"/>
    <property type="project" value="UniProtKB-SubCell"/>
</dbReference>
<evidence type="ECO:0000256" key="2">
    <source>
        <dbReference type="ARBA" id="ARBA00022692"/>
    </source>
</evidence>
<dbReference type="EMBL" id="JAODAN010000013">
    <property type="protein sequence ID" value="KAK1920750.1"/>
    <property type="molecule type" value="Genomic_DNA"/>
</dbReference>
<evidence type="ECO:0000256" key="3">
    <source>
        <dbReference type="ARBA" id="ARBA00022989"/>
    </source>
</evidence>
<protein>
    <submittedName>
        <fullName evidence="6">Sugar transporter</fullName>
    </submittedName>
</protein>
<evidence type="ECO:0000256" key="1">
    <source>
        <dbReference type="ARBA" id="ARBA00004141"/>
    </source>
</evidence>
<dbReference type="SUPFAM" id="SSF103473">
    <property type="entry name" value="MFS general substrate transporter"/>
    <property type="match status" value="1"/>
</dbReference>
<dbReference type="Gene3D" id="1.20.1250.20">
    <property type="entry name" value="MFS general substrate transporter like domains"/>
    <property type="match status" value="1"/>
</dbReference>
<keyword evidence="2 5" id="KW-0812">Transmembrane</keyword>
<gene>
    <name evidence="6" type="ORF">DB88DRAFT_506936</name>
</gene>
<dbReference type="InterPro" id="IPR036259">
    <property type="entry name" value="MFS_trans_sf"/>
</dbReference>
<comment type="subcellular location">
    <subcellularLocation>
        <location evidence="1">Membrane</location>
        <topology evidence="1">Multi-pass membrane protein</topology>
    </subcellularLocation>
</comment>
<evidence type="ECO:0000313" key="7">
    <source>
        <dbReference type="Proteomes" id="UP001182556"/>
    </source>
</evidence>
<keyword evidence="4 5" id="KW-0472">Membrane</keyword>
<keyword evidence="6" id="KW-0762">Sugar transport</keyword>
<reference evidence="6" key="1">
    <citation type="submission" date="2023-02" db="EMBL/GenBank/DDBJ databases">
        <title>Identification and recombinant expression of a fungal hydrolase from Papiliotrema laurentii that hydrolyzes apple cutin and clears colloidal polyester polyurethane.</title>
        <authorList>
            <consortium name="DOE Joint Genome Institute"/>
            <person name="Roman V.A."/>
            <person name="Bojanowski C."/>
            <person name="Crable B.R."/>
            <person name="Wagner D.N."/>
            <person name="Hung C.S."/>
            <person name="Nadeau L.J."/>
            <person name="Schratz L."/>
            <person name="Haridas S."/>
            <person name="Pangilinan J."/>
            <person name="Lipzen A."/>
            <person name="Na H."/>
            <person name="Yan M."/>
            <person name="Ng V."/>
            <person name="Grigoriev I.V."/>
            <person name="Spatafora J.W."/>
            <person name="Barlow D."/>
            <person name="Biffinger J."/>
            <person name="Kelley-Loughnane N."/>
            <person name="Varaljay V.A."/>
            <person name="Crookes-Goodson W.J."/>
        </authorList>
    </citation>
    <scope>NUCLEOTIDE SEQUENCE</scope>
    <source>
        <strain evidence="6">5307AH</strain>
    </source>
</reference>
<evidence type="ECO:0000313" key="6">
    <source>
        <dbReference type="EMBL" id="KAK1920750.1"/>
    </source>
</evidence>
<keyword evidence="7" id="KW-1185">Reference proteome</keyword>
<dbReference type="PANTHER" id="PTHR48022">
    <property type="entry name" value="PLASTIDIC GLUCOSE TRANSPORTER 4"/>
    <property type="match status" value="1"/>
</dbReference>
<dbReference type="PANTHER" id="PTHR48022:SF10">
    <property type="entry name" value="MAJOR FACILITATOR SUPERFAMILY (MFS) PROFILE DOMAIN-CONTAINING PROTEIN"/>
    <property type="match status" value="1"/>
</dbReference>
<organism evidence="6 7">
    <name type="scientific">Papiliotrema laurentii</name>
    <name type="common">Cryptococcus laurentii</name>
    <dbReference type="NCBI Taxonomy" id="5418"/>
    <lineage>
        <taxon>Eukaryota</taxon>
        <taxon>Fungi</taxon>
        <taxon>Dikarya</taxon>
        <taxon>Basidiomycota</taxon>
        <taxon>Agaricomycotina</taxon>
        <taxon>Tremellomycetes</taxon>
        <taxon>Tremellales</taxon>
        <taxon>Rhynchogastremaceae</taxon>
        <taxon>Papiliotrema</taxon>
    </lineage>
</organism>
<sequence>MAIDKDHSVQMQSDLDDRSVYKAVWYYKIIWLVCMLAPFSETCFDRGGKADELKVNQNGTIISNVGIYHALFGKTMKNSSSKYVAAWGGIQSAGRSLEWAMYTFWFMLVIMSVPSCLRPSASKSRWFESITTHWWQWLVAKLFSGLGVGMLQAPYRSTMPKTAPPSFEDFLSTHTLWWRVAKGRFDKTEKVLMFTKSFLEGYRVANQISSFLADRRRSSCNHARSRTQDGGGGELTHGLEILQGAIGRHFLIAGWAPDQATAGRITICNSYATYLREPALRISFPPGTKTPVTVTGILACAELLSVPISALTADTIGRRPLTMDNYAVTVAAVLSLSIVRCFDYTLLPLGSLLIFFACLATFSTTSASSIGYSYIVQVPPQRLRARNLFGGLFSFTVPPMLDKPAHCNVMTAFFFPRPGSIAVIIAWSILPEVVQRTPAEIDEM</sequence>
<dbReference type="InterPro" id="IPR050360">
    <property type="entry name" value="MFS_Sugar_Transporters"/>
</dbReference>
<dbReference type="Pfam" id="PF00083">
    <property type="entry name" value="Sugar_tr"/>
    <property type="match status" value="1"/>
</dbReference>
<dbReference type="GO" id="GO:0005351">
    <property type="term" value="F:carbohydrate:proton symporter activity"/>
    <property type="evidence" value="ECO:0007669"/>
    <property type="project" value="TreeGrafter"/>
</dbReference>
<name>A0AAD9CSP9_PAPLA</name>
<evidence type="ECO:0000256" key="4">
    <source>
        <dbReference type="ARBA" id="ARBA00023136"/>
    </source>
</evidence>
<keyword evidence="3 5" id="KW-1133">Transmembrane helix</keyword>
<keyword evidence="6" id="KW-0813">Transport</keyword>
<dbReference type="Proteomes" id="UP001182556">
    <property type="component" value="Unassembled WGS sequence"/>
</dbReference>
<evidence type="ECO:0000256" key="5">
    <source>
        <dbReference type="SAM" id="Phobius"/>
    </source>
</evidence>
<accession>A0AAD9CSP9</accession>
<comment type="caution">
    <text evidence="6">The sequence shown here is derived from an EMBL/GenBank/DDBJ whole genome shotgun (WGS) entry which is preliminary data.</text>
</comment>